<feature type="compositionally biased region" description="Low complexity" evidence="4">
    <location>
        <begin position="1460"/>
        <end position="1479"/>
    </location>
</feature>
<feature type="region of interest" description="Disordered" evidence="4">
    <location>
        <begin position="349"/>
        <end position="373"/>
    </location>
</feature>
<feature type="region of interest" description="Disordered" evidence="4">
    <location>
        <begin position="1450"/>
        <end position="1492"/>
    </location>
</feature>
<dbReference type="PROSITE" id="PS00021">
    <property type="entry name" value="KRINGLE_1"/>
    <property type="match status" value="6"/>
</dbReference>
<feature type="compositionally biased region" description="Low complexity" evidence="4">
    <location>
        <begin position="3492"/>
        <end position="3501"/>
    </location>
</feature>
<feature type="region of interest" description="Disordered" evidence="4">
    <location>
        <begin position="2219"/>
        <end position="2255"/>
    </location>
</feature>
<feature type="compositionally biased region" description="Low complexity" evidence="4">
    <location>
        <begin position="2468"/>
        <end position="2486"/>
    </location>
</feature>
<feature type="compositionally biased region" description="Low complexity" evidence="4">
    <location>
        <begin position="3357"/>
        <end position="3377"/>
    </location>
</feature>
<evidence type="ECO:0000256" key="2">
    <source>
        <dbReference type="ARBA" id="ARBA00023157"/>
    </source>
</evidence>
<feature type="compositionally biased region" description="Low complexity" evidence="4">
    <location>
        <begin position="2793"/>
        <end position="2824"/>
    </location>
</feature>
<feature type="domain" description="C-type lectin" evidence="5">
    <location>
        <begin position="1025"/>
        <end position="1145"/>
    </location>
</feature>
<gene>
    <name evidence="8" type="primary">LOC100369221</name>
</gene>
<dbReference type="CDD" id="cd00108">
    <property type="entry name" value="KR"/>
    <property type="match status" value="6"/>
</dbReference>
<feature type="compositionally biased region" description="Polar residues" evidence="4">
    <location>
        <begin position="1480"/>
        <end position="1492"/>
    </location>
</feature>
<feature type="region of interest" description="Disordered" evidence="4">
    <location>
        <begin position="2088"/>
        <end position="2107"/>
    </location>
</feature>
<feature type="compositionally biased region" description="Low complexity" evidence="4">
    <location>
        <begin position="2003"/>
        <end position="2021"/>
    </location>
</feature>
<feature type="domain" description="C-type lectin" evidence="5">
    <location>
        <begin position="2866"/>
        <end position="2986"/>
    </location>
</feature>
<feature type="compositionally biased region" description="Low complexity" evidence="4">
    <location>
        <begin position="1811"/>
        <end position="1822"/>
    </location>
</feature>
<dbReference type="SUPFAM" id="SSF57440">
    <property type="entry name" value="Kringle-like"/>
    <property type="match status" value="6"/>
</dbReference>
<feature type="domain" description="C-type lectin" evidence="5">
    <location>
        <begin position="3204"/>
        <end position="3324"/>
    </location>
</feature>
<feature type="region of interest" description="Disordered" evidence="4">
    <location>
        <begin position="2698"/>
        <end position="2741"/>
    </location>
</feature>
<dbReference type="Pfam" id="PF00059">
    <property type="entry name" value="Lectin_C"/>
    <property type="match status" value="8"/>
</dbReference>
<feature type="domain" description="Kringle" evidence="6">
    <location>
        <begin position="1"/>
        <end position="59"/>
    </location>
</feature>
<accession>A0ABM0M5U8</accession>
<dbReference type="PANTHER" id="PTHR22801:SF63">
    <property type="entry name" value="C-TYPE LECTIN DOMAIN-CONTAINING PROTEIN"/>
    <property type="match status" value="1"/>
</dbReference>
<feature type="region of interest" description="Disordered" evidence="4">
    <location>
        <begin position="2275"/>
        <end position="2294"/>
    </location>
</feature>
<feature type="domain" description="Kringle" evidence="6">
    <location>
        <begin position="100"/>
        <end position="184"/>
    </location>
</feature>
<dbReference type="PRINTS" id="PR00018">
    <property type="entry name" value="KRINGLE"/>
</dbReference>
<dbReference type="InterPro" id="IPR001304">
    <property type="entry name" value="C-type_lectin-like"/>
</dbReference>
<feature type="compositionally biased region" description="Low complexity" evidence="4">
    <location>
        <begin position="1687"/>
        <end position="1696"/>
    </location>
</feature>
<evidence type="ECO:0000313" key="7">
    <source>
        <dbReference type="Proteomes" id="UP000694865"/>
    </source>
</evidence>
<feature type="region of interest" description="Disordered" evidence="4">
    <location>
        <begin position="3348"/>
        <end position="3377"/>
    </location>
</feature>
<feature type="region of interest" description="Disordered" evidence="4">
    <location>
        <begin position="3097"/>
        <end position="3129"/>
    </location>
</feature>
<feature type="region of interest" description="Disordered" evidence="4">
    <location>
        <begin position="1687"/>
        <end position="1742"/>
    </location>
</feature>
<feature type="disulfide bond" evidence="3">
    <location>
        <begin position="287"/>
        <end position="310"/>
    </location>
</feature>
<evidence type="ECO:0000256" key="3">
    <source>
        <dbReference type="PROSITE-ProRule" id="PRU00121"/>
    </source>
</evidence>
<feature type="compositionally biased region" description="Low complexity" evidence="4">
    <location>
        <begin position="1239"/>
        <end position="1250"/>
    </location>
</feature>
<feature type="compositionally biased region" description="Polar residues" evidence="4">
    <location>
        <begin position="856"/>
        <end position="876"/>
    </location>
</feature>
<feature type="region of interest" description="Disordered" evidence="4">
    <location>
        <begin position="3519"/>
        <end position="3540"/>
    </location>
</feature>
<dbReference type="PROSITE" id="PS50041">
    <property type="entry name" value="C_TYPE_LECTIN_2"/>
    <property type="match status" value="8"/>
</dbReference>
<dbReference type="SMART" id="SM00130">
    <property type="entry name" value="KR"/>
    <property type="match status" value="6"/>
</dbReference>
<dbReference type="InterPro" id="IPR000001">
    <property type="entry name" value="Kringle"/>
</dbReference>
<feature type="region of interest" description="Disordered" evidence="4">
    <location>
        <begin position="2468"/>
        <end position="2487"/>
    </location>
</feature>
<feature type="region of interest" description="Disordered" evidence="4">
    <location>
        <begin position="1218"/>
        <end position="1256"/>
    </location>
</feature>
<evidence type="ECO:0000259" key="5">
    <source>
        <dbReference type="PROSITE" id="PS50041"/>
    </source>
</evidence>
<dbReference type="InterPro" id="IPR016187">
    <property type="entry name" value="CTDL_fold"/>
</dbReference>
<dbReference type="InterPro" id="IPR018056">
    <property type="entry name" value="Kringle_CS"/>
</dbReference>
<feature type="compositionally biased region" description="Polar residues" evidence="4">
    <location>
        <begin position="1794"/>
        <end position="1805"/>
    </location>
</feature>
<feature type="disulfide bond" evidence="3">
    <location>
        <begin position="593"/>
        <end position="616"/>
    </location>
</feature>
<dbReference type="CDD" id="cd00037">
    <property type="entry name" value="CLECT"/>
    <property type="match status" value="8"/>
</dbReference>
<dbReference type="Gene3D" id="3.10.100.10">
    <property type="entry name" value="Mannose-Binding Protein A, subunit A"/>
    <property type="match status" value="8"/>
</dbReference>
<dbReference type="InterPro" id="IPR038178">
    <property type="entry name" value="Kringle_sf"/>
</dbReference>
<dbReference type="Proteomes" id="UP000694865">
    <property type="component" value="Unplaced"/>
</dbReference>
<evidence type="ECO:0000313" key="8">
    <source>
        <dbReference type="RefSeq" id="XP_006815389.1"/>
    </source>
</evidence>
<comment type="caution">
    <text evidence="3">Lacks conserved residue(s) required for the propagation of feature annotation.</text>
</comment>
<dbReference type="SMART" id="SM00034">
    <property type="entry name" value="CLECT"/>
    <property type="match status" value="8"/>
</dbReference>
<feature type="domain" description="C-type lectin" evidence="5">
    <location>
        <begin position="3784"/>
        <end position="3904"/>
    </location>
</feature>
<feature type="region of interest" description="Disordered" evidence="4">
    <location>
        <begin position="3481"/>
        <end position="3501"/>
    </location>
</feature>
<organism evidence="7 8">
    <name type="scientific">Saccoglossus kowalevskii</name>
    <name type="common">Acorn worm</name>
    <dbReference type="NCBI Taxonomy" id="10224"/>
    <lineage>
        <taxon>Eukaryota</taxon>
        <taxon>Metazoa</taxon>
        <taxon>Hemichordata</taxon>
        <taxon>Enteropneusta</taxon>
        <taxon>Harrimaniidae</taxon>
        <taxon>Saccoglossus</taxon>
    </lineage>
</organism>
<feature type="domain" description="C-type lectin" evidence="5">
    <location>
        <begin position="1866"/>
        <end position="1986"/>
    </location>
</feature>
<evidence type="ECO:0000259" key="6">
    <source>
        <dbReference type="PROSITE" id="PS50070"/>
    </source>
</evidence>
<feature type="compositionally biased region" description="Basic and acidic residues" evidence="4">
    <location>
        <begin position="351"/>
        <end position="371"/>
    </location>
</feature>
<feature type="domain" description="C-type lectin" evidence="5">
    <location>
        <begin position="3562"/>
        <end position="3682"/>
    </location>
</feature>
<feature type="region of interest" description="Disordered" evidence="4">
    <location>
        <begin position="1794"/>
        <end position="1829"/>
    </location>
</feature>
<feature type="region of interest" description="Disordered" evidence="4">
    <location>
        <begin position="856"/>
        <end position="885"/>
    </location>
</feature>
<feature type="compositionally biased region" description="Low complexity" evidence="4">
    <location>
        <begin position="3021"/>
        <end position="3034"/>
    </location>
</feature>
<feature type="compositionally biased region" description="Polar residues" evidence="4">
    <location>
        <begin position="1697"/>
        <end position="1718"/>
    </location>
</feature>
<dbReference type="InterPro" id="IPR016186">
    <property type="entry name" value="C-type_lectin-like/link_sf"/>
</dbReference>
<feature type="compositionally biased region" description="Polar residues" evidence="4">
    <location>
        <begin position="2698"/>
        <end position="2725"/>
    </location>
</feature>
<reference evidence="8" key="1">
    <citation type="submission" date="2025-08" db="UniProtKB">
        <authorList>
            <consortium name="RefSeq"/>
        </authorList>
    </citation>
    <scope>IDENTIFICATION</scope>
    <source>
        <tissue evidence="8">Testes</tissue>
    </source>
</reference>
<dbReference type="Gene3D" id="2.40.20.10">
    <property type="entry name" value="Plasminogen Kringle 4"/>
    <property type="match status" value="6"/>
</dbReference>
<dbReference type="PANTHER" id="PTHR22801">
    <property type="entry name" value="LITHOSTATHINE"/>
    <property type="match status" value="1"/>
</dbReference>
<feature type="compositionally biased region" description="Polar residues" evidence="4">
    <location>
        <begin position="2764"/>
        <end position="2792"/>
    </location>
</feature>
<dbReference type="PROSITE" id="PS00615">
    <property type="entry name" value="C_TYPE_LECTIN_1"/>
    <property type="match status" value="8"/>
</dbReference>
<dbReference type="InterPro" id="IPR050801">
    <property type="entry name" value="Ca-Dep_Lectins_ImmuneDev"/>
</dbReference>
<evidence type="ECO:0000256" key="4">
    <source>
        <dbReference type="SAM" id="MobiDB-lite"/>
    </source>
</evidence>
<feature type="domain" description="C-type lectin" evidence="5">
    <location>
        <begin position="1257"/>
        <end position="1384"/>
    </location>
</feature>
<feature type="domain" description="Kringle" evidence="6">
    <location>
        <begin position="235"/>
        <end position="319"/>
    </location>
</feature>
<dbReference type="SUPFAM" id="SSF56436">
    <property type="entry name" value="C-type lectin-like"/>
    <property type="match status" value="8"/>
</dbReference>
<feature type="compositionally biased region" description="Polar residues" evidence="4">
    <location>
        <begin position="2276"/>
        <end position="2294"/>
    </location>
</feature>
<dbReference type="Pfam" id="PF00051">
    <property type="entry name" value="Kringle"/>
    <property type="match status" value="6"/>
</dbReference>
<keyword evidence="7" id="KW-1185">Reference proteome</keyword>
<dbReference type="RefSeq" id="XP_006815389.1">
    <property type="nucleotide sequence ID" value="XM_006815326.1"/>
</dbReference>
<keyword evidence="1 3" id="KW-0420">Kringle</keyword>
<dbReference type="InterPro" id="IPR018378">
    <property type="entry name" value="C-type_lectin_CS"/>
</dbReference>
<protein>
    <submittedName>
        <fullName evidence="8">Uncharacterized protein LOC100369221</fullName>
    </submittedName>
</protein>
<feature type="region of interest" description="Disordered" evidence="4">
    <location>
        <begin position="2764"/>
        <end position="2846"/>
    </location>
</feature>
<proteinExistence type="predicted"/>
<feature type="region of interest" description="Disordered" evidence="4">
    <location>
        <begin position="1591"/>
        <end position="1610"/>
    </location>
</feature>
<feature type="disulfide bond" evidence="3">
    <location>
        <begin position="27"/>
        <end position="50"/>
    </location>
</feature>
<feature type="domain" description="Kringle" evidence="6">
    <location>
        <begin position="665"/>
        <end position="749"/>
    </location>
</feature>
<feature type="domain" description="Kringle" evidence="6">
    <location>
        <begin position="547"/>
        <end position="625"/>
    </location>
</feature>
<dbReference type="GeneID" id="100369221"/>
<feature type="compositionally biased region" description="Polar residues" evidence="4">
    <location>
        <begin position="2832"/>
        <end position="2846"/>
    </location>
</feature>
<feature type="domain" description="C-type lectin" evidence="5">
    <location>
        <begin position="2331"/>
        <end position="2451"/>
    </location>
</feature>
<name>A0ABM0M5U8_SACKO</name>
<evidence type="ECO:0000256" key="1">
    <source>
        <dbReference type="ARBA" id="ARBA00022572"/>
    </source>
</evidence>
<feature type="compositionally biased region" description="Low complexity" evidence="4">
    <location>
        <begin position="1719"/>
        <end position="1742"/>
    </location>
</feature>
<feature type="compositionally biased region" description="Polar residues" evidence="4">
    <location>
        <begin position="1450"/>
        <end position="1459"/>
    </location>
</feature>
<feature type="region of interest" description="Disordered" evidence="4">
    <location>
        <begin position="2003"/>
        <end position="2022"/>
    </location>
</feature>
<keyword evidence="2 3" id="KW-1015">Disulfide bond</keyword>
<feature type="region of interest" description="Disordered" evidence="4">
    <location>
        <begin position="3019"/>
        <end position="3038"/>
    </location>
</feature>
<feature type="compositionally biased region" description="Low complexity" evidence="4">
    <location>
        <begin position="3519"/>
        <end position="3531"/>
    </location>
</feature>
<feature type="disulfide bond" evidence="3">
    <location>
        <begin position="717"/>
        <end position="740"/>
    </location>
</feature>
<dbReference type="InterPro" id="IPR013806">
    <property type="entry name" value="Kringle-like"/>
</dbReference>
<feature type="compositionally biased region" description="Low complexity" evidence="4">
    <location>
        <begin position="2726"/>
        <end position="2741"/>
    </location>
</feature>
<feature type="disulfide bond" evidence="3">
    <location>
        <begin position="152"/>
        <end position="175"/>
    </location>
</feature>
<sequence length="3917" mass="427384">MDSQFPHQHTLTPENYPNTGLGDHNYCRNPDGWHTVWCYTTDPDVVWHDCDIGQPSETCDETTSAAPVIRSTQRIDEYTSSLPNIRTIKHITEPNHGSRECYRDHRGRDYRGTLHVTLHGEVCQKWTDQFPHQHTVTPENYPNTGLGDHNYCRNPDGWHTAWCYTTDPDVVWHDCDIGPPNDACVNEIGLTVYYNIGTITTTAPIVRSTVNIGEHTTAATQSIRIKSVTEHGSSECYRDHRGRDYRGTVHVTDHGEVCQKWTDQFPHQHAVTPENYPNTGLGDHNYCRNPDGWHTAWCYTTDPNVVWHDCDIGPPNANCDVTTSTVSGSGTTNYVNEASASLSYVTTQETRTVDTQERSTEPMATSEKEQTPIHSFTPSLSTINEYTTMPVPTVPHLATTNVKPISPATFTNKQESTADSMTTSEKEQTPIPTITPFLTKINEYTTMPVPTVPHSASTDMKPITPATLTNKQESTAESMTTSENEQTPIPTITPFLTKINEYTIMPATTSQHITPEENKQTNIPVTTSSANVLTTVSDTSECYTDINGRDYRGTVHVTHHGEVCQKWTSQFPHQHAVTPENYPNTGLGDHNYCRNPDGWHTAWCYTTDFDVVWHDCDIGPMKDNCDVITTTTPVVRSTIQIGDLTSTLPELTSINTTIDNQGSNDCYTQADGSDYRGNENATRHGDICQKWTDQSPHHHIRTPTNYPNAGLGDHNYCRNPDGKVKPWCYTTNHLIRWRYCDVGEPVGTCGTTSQPHYTTEEHTVTVLEATIQTEGIPATTAEPKLTTEGTTSQPHYTTEQQTLTVTEATIQTEDTTTQILPTFQQTTELQLTTIQEITERTNEMTTHYMVISEEGQSPTLTTAPFRPTTNEQTTSPGEEECYTDPNGLDYRGSENMTSTGDECEKWTSLTAAHYSITPSNYPNTGLGDHNYCRNPDGKDGPWCFTNQFTYHFHNNQYHHHHTGNYTWSYCNVGNASSNCELTTQYMMTSEEEKSPTLTTTPVIPTTNEYSILPGALYIDVNCDRYYVMSDKRKWHASKSQCELIGGVLASLHTKPIFDAVRQFIVNSGFANGIRGYWIGLNDITAEGVYQWLNGETFGWTAWASGEPNNNNRSNTNGQDCVQLWKRRNYEWDDNNCRRKRAYICQTHIIDCNISTAIPLTTQPVTTQSISTKEPTKTIDTTSIIPQTTNVLTTAQVTTPFLSTEEPTTNIVTTTSEPITTNVPTTESGSTPISTEEVRTNTVTTSPTTTTEQGSPYTDVNCDRYSVDTEKRTWHASKSQCESLGGVLASLHTQSVFQNVRTFIMNGNFDNGVRGYWIGLNDLSTEGSFEWLNGDVFGWTAWAKGEPNNKVQQSVEGQDCVQVWKRRAYKWDDNNCNAKRGYICQTPILTTQIISTEEATTTTVTASLAPPTTNILTTKQGTTQSISTEESPTTIVTSALPTTEVITTKPVSTQPISTDEPTTNIVTTTSVPPSTNVNTTKPGTTNSISTEESPTTIFTSALPTTEVITTKPGSTPISTEQVRTNIVTTGPAIISTKEPSTTIFTTTSEPLTRNVLTTEPVTTQPISTEEPTPNVVTTTLVPLTTNVHTKKPVTSQSLSTKEPTTTIDTTSPILPTTNILATVEVTTSFLSTEEPTTTIVTTTSEPLTTNLLTTKSGSTPISPEQVRTNIITANPTTISTKEPTTTIFTTTSEPQSTNVLTSEPVSTQPISTEEPTTNIVTCTSVPPTTNVNTTKPVTTQSMSTEIPTTTIDTTSPIPPTINILTTEQVTKPFLSTEEPATTIVTTTSELITTNVPTTESGTTSIPTEEVRTNTVTASPTTTTEQGITSHKTTGEPMATIISTMPPTTSEVTTQPGLPYIDVNCDRYSVGTEKRTWHASKSQCEFMGGVLASLHTQSVFQNVRTFIMNGNFDNGVRGYWIGLNDLSTEGTFEWLNGDVFGWTAWAKGEPNNKVQQSGEGQDCVQVWKKRAYKWDDNNCNAKRGYICQTPIPGCFVSTEVAPITTNSGSTESGTTNSISTEESPTTIVTSALPTTEVITTKPGSTPISTEQVRTNIVTTGPATISTKEPSTTIFTTTSEPLTRNVLTTEPVTSQSLSTKEPTTTIDTTSPILPTTNILTTVEVTPSFLSTEEPTTTIVTTTSEPLTTNLLTTKSGSTPISPEQVRTNIITANPTTISTKEPATTIFTTTSEPLSTNVLTSEPVTTQPISTEEPTTIIVTTTSVPPTTNVNTTKPVTTQSMSTKIPTTTIDTTSPIPPTINILTTKQGTTSIHTEEVRTNTVTASPRTTTEQGITSHKTTGEPMATIISTMPPTTSEVTTQPGSPYIDVNCNRYSVGTEKRTWHASKSQCEFMGGVLASLHTQSVFQNVRTFIMNGNFDNGVRGYWIGLNDLSTEGTFEWLNGDVFGWTAWAKGEPNNKVQQSGEGQDCVQVWKKRAYKWDDNNCNAKRGYICQTPIPGCFVSTEVAPITTNSGSTESGTTNSISTEESPTTIFTSALPTTEVITTKPGSTPISTEQVRTNIVTTGPATISTKEPSTTIFTTTSEPLTRNVLTTEPVTTQPISTEEPTPNVVTTTLVPLTTNVHTKKPVTSSFLSTEEPTTTIVTTTSEPLTTNLLTTKSGSTPISPEQVRTNIITANPTTISTKEPATTIFTTTSEPLSTNVITSEPVTTQPISSEEPTTIIVTTTLVPTTANVHSMKPVTTQSISTKEPRTTIDSTSRIPPTTNMLTTEQGTTQSISTEESTTNIVTPALPNTEVITMKPVTTQRISTEEPTTNSVSSTSVLPTTNVHSTKPVTTQSITTEEPTTTIDTTSPIPPTTNKLTTEQETTPHKTTGEQTATIISTNMPPTTNEVTIQPGLLYIDVNCDRYNVVTEKRTWHASKSHCESMGGVLASLHTQSVFQNVRTFIMNSNFDNDVRGYWIGLNDLSTEGSFEWLNGDVFGWTAWAKGQPNSNVQQSVQGQDCVQVWKQRAYKWDDNNCNAKRGYICQTPITGCSVSTEVAPITTSSDSTESVTTQIISTEKPTTTVTASSAPPTTNMLTTEQGTTQSISTEESPTTIVTSALPTTEVITIKPVTTQPISTEEPTTSIVTTTLVPPTTNVHTTKSVTTQSITTEEPTTTINTTSPIPPTTNILTTEQGNTPNSTEELKTNIVTSSLTTTTEQVTTTFLSTEQPTTTTVTTTSVPPTKNVLTTESGTPHIDVNCDRYNVISDKRTWHAAKDHCESIGGVLASLHTQSVFQNVRTFIMNSNFDNGVRGYWIGLNDLSTEGSFEWLNGDALGWTAWATGEPNNSILQSVDGQDCVQVWKKRTYKWDDNYCHAKRGYICQTLIPGCSVSTEVAPITLMDSSTESVTTSHISTEKPTTTIVTTSSVPPTTDEVTTEQVNTPYMSTAEPSTTIVTTTSIQSTTNTATTEQVTTAYISTEEPTTSIAATTSVPPTTNVATTEQVATSHISTDEPTTSITTTSVAPTTNVVTAGQVTTPHISTEEQKTSAQPTTNVATTEPVTTPHISTEDQKTTIVTTAPAPPTTNIATTQPEPAPTTGCTPSGPPITTGFPYIDVNCERYHIIANKHTWHASKGQCEDIGGVLASINTQPIFKAVRQFIMNGNFDNSIRGYWIGLNDITTEGSFEWLNGDTFGWTAWAAGQPNDNHQQSSSGEDCVQLWKKKSYKWDDNYCHRKLGYICQTAILTTPYISTEQPTTTIATTTSVPPTTNVITTEQVTTQAISTEEPVTTIVSTTSAPTTNVFTTASVTKQAISTEEPVTTIVSTTSAPTTNILTTESGCIRYHVVSSKKTWQQSKSECENIGGVLASLHTQAIFQAVRSFILNGNFDGKVKGYWIGLNDLNNEGSFEWLNGEPFDWTRWANKQPNDNNQGSSGGQDCVQLWKKTSYTWDDNSCHQKRGYVCQTSISTCPDEIIQG</sequence>
<dbReference type="PROSITE" id="PS50070">
    <property type="entry name" value="KRINGLE_2"/>
    <property type="match status" value="6"/>
</dbReference>
<feature type="domain" description="Kringle" evidence="6">
    <location>
        <begin position="886"/>
        <end position="979"/>
    </location>
</feature>